<organism evidence="1 2">
    <name type="scientific">Streptomyces chrestomyceticus</name>
    <dbReference type="NCBI Taxonomy" id="68185"/>
    <lineage>
        <taxon>Bacteria</taxon>
        <taxon>Bacillati</taxon>
        <taxon>Actinomycetota</taxon>
        <taxon>Actinomycetes</taxon>
        <taxon>Kitasatosporales</taxon>
        <taxon>Streptomycetaceae</taxon>
        <taxon>Streptomyces</taxon>
    </lineage>
</organism>
<protein>
    <submittedName>
        <fullName evidence="1">Uncharacterized protein</fullName>
    </submittedName>
</protein>
<gene>
    <name evidence="1" type="ORF">RB636_30520</name>
</gene>
<comment type="caution">
    <text evidence="1">The sequence shown here is derived from an EMBL/GenBank/DDBJ whole genome shotgun (WGS) entry which is preliminary data.</text>
</comment>
<evidence type="ECO:0000313" key="1">
    <source>
        <dbReference type="EMBL" id="MEF3117517.1"/>
    </source>
</evidence>
<accession>A0ABU7X221</accession>
<sequence>MNSPTRLVGHFVCRVLNELEKLTVAIPALGDAALAIGVLGYEAGVHGVSLQDTRGLFENGLNNRRGR</sequence>
<name>A0ABU7X221_9ACTN</name>
<evidence type="ECO:0000313" key="2">
    <source>
        <dbReference type="Proteomes" id="UP001348265"/>
    </source>
</evidence>
<keyword evidence="2" id="KW-1185">Reference proteome</keyword>
<dbReference type="EMBL" id="JAVFKM010000019">
    <property type="protein sequence ID" value="MEF3117517.1"/>
    <property type="molecule type" value="Genomic_DNA"/>
</dbReference>
<dbReference type="Proteomes" id="UP001348265">
    <property type="component" value="Unassembled WGS sequence"/>
</dbReference>
<proteinExistence type="predicted"/>
<reference evidence="1 2" key="1">
    <citation type="submission" date="2023-08" db="EMBL/GenBank/DDBJ databases">
        <authorList>
            <person name="Sharma P."/>
            <person name="Verma V."/>
            <person name="Mohan M.K."/>
            <person name="Dubey A.K."/>
        </authorList>
    </citation>
    <scope>NUCLEOTIDE SEQUENCE [LARGE SCALE GENOMIC DNA]</scope>
    <source>
        <strain evidence="1 2">ADP4</strain>
    </source>
</reference>